<feature type="transmembrane region" description="Helical" evidence="11">
    <location>
        <begin position="311"/>
        <end position="329"/>
    </location>
</feature>
<dbReference type="PROSITE" id="PS00428">
    <property type="entry name" value="FTSW_RODA_SPOVE"/>
    <property type="match status" value="1"/>
</dbReference>
<proteinExistence type="inferred from homology"/>
<evidence type="ECO:0000256" key="7">
    <source>
        <dbReference type="ARBA" id="ARBA00022984"/>
    </source>
</evidence>
<dbReference type="InterPro" id="IPR018365">
    <property type="entry name" value="Cell_cycle_FtsW-rel_CS"/>
</dbReference>
<dbReference type="PANTHER" id="PTHR30474:SF1">
    <property type="entry name" value="PEPTIDOGLYCAN GLYCOSYLTRANSFERASE MRDB"/>
    <property type="match status" value="1"/>
</dbReference>
<feature type="transmembrane region" description="Helical" evidence="11">
    <location>
        <begin position="72"/>
        <end position="90"/>
    </location>
</feature>
<keyword evidence="5 11" id="KW-0812">Transmembrane</keyword>
<dbReference type="EC" id="2.4.99.28" evidence="11"/>
<dbReference type="GO" id="GO:0071555">
    <property type="term" value="P:cell wall organization"/>
    <property type="evidence" value="ECO:0007669"/>
    <property type="project" value="UniProtKB-KW"/>
</dbReference>
<feature type="transmembrane region" description="Helical" evidence="11">
    <location>
        <begin position="12"/>
        <end position="35"/>
    </location>
</feature>
<evidence type="ECO:0000256" key="9">
    <source>
        <dbReference type="ARBA" id="ARBA00023136"/>
    </source>
</evidence>
<feature type="transmembrane region" description="Helical" evidence="11">
    <location>
        <begin position="273"/>
        <end position="299"/>
    </location>
</feature>
<dbReference type="GO" id="GO:0009252">
    <property type="term" value="P:peptidoglycan biosynthetic process"/>
    <property type="evidence" value="ECO:0007669"/>
    <property type="project" value="UniProtKB-UniRule"/>
</dbReference>
<keyword evidence="10 11" id="KW-0961">Cell wall biogenesis/degradation</keyword>
<evidence type="ECO:0000256" key="10">
    <source>
        <dbReference type="ARBA" id="ARBA00023316"/>
    </source>
</evidence>
<accession>A0A0E4GBB3</accession>
<evidence type="ECO:0000256" key="2">
    <source>
        <dbReference type="ARBA" id="ARBA00022475"/>
    </source>
</evidence>
<dbReference type="GO" id="GO:0032153">
    <property type="term" value="C:cell division site"/>
    <property type="evidence" value="ECO:0007669"/>
    <property type="project" value="TreeGrafter"/>
</dbReference>
<comment type="catalytic activity">
    <reaction evidence="11">
        <text>[GlcNAc-(1-&gt;4)-Mur2Ac(oyl-L-Ala-gamma-D-Glu-L-Lys-D-Ala-D-Ala)](n)-di-trans,octa-cis-undecaprenyl diphosphate + beta-D-GlcNAc-(1-&gt;4)-Mur2Ac(oyl-L-Ala-gamma-D-Glu-L-Lys-D-Ala-D-Ala)-di-trans,octa-cis-undecaprenyl diphosphate = [GlcNAc-(1-&gt;4)-Mur2Ac(oyl-L-Ala-gamma-D-Glu-L-Lys-D-Ala-D-Ala)](n+1)-di-trans,octa-cis-undecaprenyl diphosphate + di-trans,octa-cis-undecaprenyl diphosphate + H(+)</text>
        <dbReference type="Rhea" id="RHEA:23708"/>
        <dbReference type="Rhea" id="RHEA-COMP:9602"/>
        <dbReference type="Rhea" id="RHEA-COMP:9603"/>
        <dbReference type="ChEBI" id="CHEBI:15378"/>
        <dbReference type="ChEBI" id="CHEBI:58405"/>
        <dbReference type="ChEBI" id="CHEBI:60033"/>
        <dbReference type="ChEBI" id="CHEBI:78435"/>
        <dbReference type="EC" id="2.4.99.28"/>
    </reaction>
</comment>
<gene>
    <name evidence="11" type="primary">rodA</name>
    <name evidence="12" type="ORF">1910</name>
</gene>
<sequence length="378" mass="41567">MNIKRLKFIDKTFIVAIVLIITLGLVVLLSASSAICNDSFYYVKKQILWLAAGTFLAVLIIRYDYTQLERYWKYIYGISVIILVTVLVFGKEVRGTTGWIAIGPLPMIQPAEFTKILLILAFADFLARRKGALDTLGEMLPCFIFMGVPFLLIMAQPDLGTALVYIAFTLGMMFVAGANWRILLKIIGAAVGVIALALFLHFQFGTWLPLDDYQIDRLIVFADPYNDGKGGRGAGWNTIQSLVAIGSGGLTGKGLFHGTQVQLNFLPEHHTDFIYAVIGEELGFIGAALVIVLYGIILWRTVVISFNAQDLYGSYLVLGISAMWLFHIFENIGMSIGVMPITGIPLPFLSYGGSAMITNMIAVGLVLSVNIRGKKIVF</sequence>
<comment type="function">
    <text evidence="11">Peptidoglycan polymerase that is essential for cell wall elongation.</text>
</comment>
<evidence type="ECO:0000256" key="5">
    <source>
        <dbReference type="ARBA" id="ARBA00022692"/>
    </source>
</evidence>
<comment type="pathway">
    <text evidence="11">Cell wall biogenesis; peptidoglycan biosynthesis.</text>
</comment>
<evidence type="ECO:0000256" key="11">
    <source>
        <dbReference type="HAMAP-Rule" id="MF_02079"/>
    </source>
</evidence>
<dbReference type="Pfam" id="PF01098">
    <property type="entry name" value="FTSW_RODA_SPOVE"/>
    <property type="match status" value="1"/>
</dbReference>
<comment type="subcellular location">
    <subcellularLocation>
        <location evidence="11">Cell membrane</location>
        <topology evidence="11">Multi-pass membrane protein</topology>
    </subcellularLocation>
    <subcellularLocation>
        <location evidence="1">Membrane</location>
        <topology evidence="1">Multi-pass membrane protein</topology>
    </subcellularLocation>
</comment>
<dbReference type="GO" id="GO:0051301">
    <property type="term" value="P:cell division"/>
    <property type="evidence" value="ECO:0007669"/>
    <property type="project" value="InterPro"/>
</dbReference>
<feature type="transmembrane region" description="Helical" evidence="11">
    <location>
        <begin position="187"/>
        <end position="208"/>
    </location>
</feature>
<dbReference type="PANTHER" id="PTHR30474">
    <property type="entry name" value="CELL CYCLE PROTEIN"/>
    <property type="match status" value="1"/>
</dbReference>
<keyword evidence="6 11" id="KW-0133">Cell shape</keyword>
<keyword evidence="4 11" id="KW-0808">Transferase</keyword>
<dbReference type="EMBL" id="CGIH01000031">
    <property type="protein sequence ID" value="CFX80625.1"/>
    <property type="molecule type" value="Genomic_DNA"/>
</dbReference>
<keyword evidence="2 11" id="KW-1003">Cell membrane</keyword>
<comment type="similarity">
    <text evidence="11">Belongs to the SEDS family. MrdB/RodA subfamily.</text>
</comment>
<feature type="transmembrane region" description="Helical" evidence="11">
    <location>
        <begin position="47"/>
        <end position="65"/>
    </location>
</feature>
<evidence type="ECO:0000256" key="3">
    <source>
        <dbReference type="ARBA" id="ARBA00022676"/>
    </source>
</evidence>
<keyword evidence="7 11" id="KW-0573">Peptidoglycan synthesis</keyword>
<dbReference type="InterPro" id="IPR011923">
    <property type="entry name" value="RodA/MrdB"/>
</dbReference>
<dbReference type="GO" id="GO:0005886">
    <property type="term" value="C:plasma membrane"/>
    <property type="evidence" value="ECO:0007669"/>
    <property type="project" value="UniProtKB-SubCell"/>
</dbReference>
<dbReference type="HAMAP" id="MF_02079">
    <property type="entry name" value="PGT_RodA"/>
    <property type="match status" value="1"/>
</dbReference>
<dbReference type="STRING" id="690567.1910"/>
<evidence type="ECO:0000256" key="6">
    <source>
        <dbReference type="ARBA" id="ARBA00022960"/>
    </source>
</evidence>
<keyword evidence="3 11" id="KW-0328">Glycosyltransferase</keyword>
<dbReference type="GO" id="GO:0008360">
    <property type="term" value="P:regulation of cell shape"/>
    <property type="evidence" value="ECO:0007669"/>
    <property type="project" value="UniProtKB-KW"/>
</dbReference>
<evidence type="ECO:0000256" key="8">
    <source>
        <dbReference type="ARBA" id="ARBA00022989"/>
    </source>
</evidence>
<dbReference type="NCBIfam" id="TIGR02210">
    <property type="entry name" value="rodA_shape"/>
    <property type="match status" value="1"/>
</dbReference>
<feature type="transmembrane region" description="Helical" evidence="11">
    <location>
        <begin position="162"/>
        <end position="180"/>
    </location>
</feature>
<keyword evidence="8 11" id="KW-1133">Transmembrane helix</keyword>
<feature type="transmembrane region" description="Helical" evidence="11">
    <location>
        <begin position="349"/>
        <end position="371"/>
    </location>
</feature>
<dbReference type="GO" id="GO:0008955">
    <property type="term" value="F:peptidoglycan glycosyltransferase activity"/>
    <property type="evidence" value="ECO:0007669"/>
    <property type="project" value="UniProtKB-UniRule"/>
</dbReference>
<feature type="transmembrane region" description="Helical" evidence="11">
    <location>
        <begin position="110"/>
        <end position="127"/>
    </location>
</feature>
<evidence type="ECO:0000313" key="13">
    <source>
        <dbReference type="Proteomes" id="UP000045545"/>
    </source>
</evidence>
<dbReference type="RefSeq" id="WP_242847523.1">
    <property type="nucleotide sequence ID" value="NZ_CGIH01000031.1"/>
</dbReference>
<keyword evidence="13" id="KW-1185">Reference proteome</keyword>
<organism evidence="12 13">
    <name type="scientific">Syntrophomonas zehnderi OL-4</name>
    <dbReference type="NCBI Taxonomy" id="690567"/>
    <lineage>
        <taxon>Bacteria</taxon>
        <taxon>Bacillati</taxon>
        <taxon>Bacillota</taxon>
        <taxon>Clostridia</taxon>
        <taxon>Eubacteriales</taxon>
        <taxon>Syntrophomonadaceae</taxon>
        <taxon>Syntrophomonas</taxon>
    </lineage>
</organism>
<keyword evidence="9 11" id="KW-0472">Membrane</keyword>
<protein>
    <recommendedName>
        <fullName evidence="11">Peptidoglycan glycosyltransferase RodA</fullName>
        <shortName evidence="11">PGT</shortName>
        <ecNumber evidence="11">2.4.99.28</ecNumber>
    </recommendedName>
    <alternativeName>
        <fullName evidence="11">Cell elongation protein RodA</fullName>
    </alternativeName>
    <alternativeName>
        <fullName evidence="11">Cell wall polymerase</fullName>
    </alternativeName>
    <alternativeName>
        <fullName evidence="11">Peptidoglycan polymerase</fullName>
        <shortName evidence="11">PG polymerase</shortName>
    </alternativeName>
</protein>
<reference evidence="12 13" key="1">
    <citation type="submission" date="2015-03" db="EMBL/GenBank/DDBJ databases">
        <authorList>
            <person name="Murphy D."/>
        </authorList>
    </citation>
    <scope>NUCLEOTIDE SEQUENCE [LARGE SCALE GENOMIC DNA]</scope>
    <source>
        <strain evidence="12 13">OL-4</strain>
    </source>
</reference>
<evidence type="ECO:0000256" key="1">
    <source>
        <dbReference type="ARBA" id="ARBA00004141"/>
    </source>
</evidence>
<dbReference type="UniPathway" id="UPA00219"/>
<dbReference type="AlphaFoldDB" id="A0A0E4GBB3"/>
<dbReference type="GO" id="GO:0015648">
    <property type="term" value="F:lipid-linked peptidoglycan transporter activity"/>
    <property type="evidence" value="ECO:0007669"/>
    <property type="project" value="TreeGrafter"/>
</dbReference>
<dbReference type="InterPro" id="IPR001182">
    <property type="entry name" value="FtsW/RodA"/>
</dbReference>
<feature type="transmembrane region" description="Helical" evidence="11">
    <location>
        <begin position="139"/>
        <end position="156"/>
    </location>
</feature>
<evidence type="ECO:0000256" key="4">
    <source>
        <dbReference type="ARBA" id="ARBA00022679"/>
    </source>
</evidence>
<dbReference type="Proteomes" id="UP000045545">
    <property type="component" value="Unassembled WGS sequence"/>
</dbReference>
<evidence type="ECO:0000313" key="12">
    <source>
        <dbReference type="EMBL" id="CFX80625.1"/>
    </source>
</evidence>
<name>A0A0E4GBB3_9FIRM</name>